<dbReference type="Proteomes" id="UP000215215">
    <property type="component" value="Unassembled WGS sequence"/>
</dbReference>
<evidence type="ECO:0000259" key="1">
    <source>
        <dbReference type="Pfam" id="PF19572"/>
    </source>
</evidence>
<proteinExistence type="predicted"/>
<name>A0A235BXA3_UNCW3</name>
<organism evidence="2 3">
    <name type="scientific">candidate division WOR-3 bacterium JGI_Cruoil_03_44_89</name>
    <dbReference type="NCBI Taxonomy" id="1973748"/>
    <lineage>
        <taxon>Bacteria</taxon>
        <taxon>Bacteria division WOR-3</taxon>
    </lineage>
</organism>
<feature type="domain" description="Type IX secretion system protein PorV" evidence="1">
    <location>
        <begin position="25"/>
        <end position="200"/>
    </location>
</feature>
<protein>
    <recommendedName>
        <fullName evidence="1">Type IX secretion system protein PorV domain-containing protein</fullName>
    </recommendedName>
</protein>
<dbReference type="Gene3D" id="2.40.160.60">
    <property type="entry name" value="Outer membrane protein transport protein (OMPP1/FadL/TodX)"/>
    <property type="match status" value="1"/>
</dbReference>
<comment type="caution">
    <text evidence="2">The sequence shown here is derived from an EMBL/GenBank/DDBJ whole genome shotgun (WGS) entry which is preliminary data.</text>
</comment>
<gene>
    <name evidence="2" type="ORF">CH333_02700</name>
</gene>
<dbReference type="EMBL" id="NOZQ01000051">
    <property type="protein sequence ID" value="OYD16779.1"/>
    <property type="molecule type" value="Genomic_DNA"/>
</dbReference>
<dbReference type="NCBIfam" id="NF033709">
    <property type="entry name" value="PorV_fam"/>
    <property type="match status" value="1"/>
</dbReference>
<reference evidence="2 3" key="1">
    <citation type="submission" date="2017-07" db="EMBL/GenBank/DDBJ databases">
        <title>Recovery of genomes from metagenomes via a dereplication, aggregation, and scoring strategy.</title>
        <authorList>
            <person name="Sieber C.M."/>
            <person name="Probst A.J."/>
            <person name="Sharrar A."/>
            <person name="Thomas B.C."/>
            <person name="Hess M."/>
            <person name="Tringe S.G."/>
            <person name="Banfield J.F."/>
        </authorList>
    </citation>
    <scope>NUCLEOTIDE SEQUENCE [LARGE SCALE GENOMIC DNA]</scope>
    <source>
        <strain evidence="2">JGI_Cruoil_03_44_89</strain>
    </source>
</reference>
<dbReference type="SUPFAM" id="SSF56935">
    <property type="entry name" value="Porins"/>
    <property type="match status" value="1"/>
</dbReference>
<sequence length="337" mass="36971">MKKFFAYLVLLFVPGFLYSQFGVSKVGTTAAQFLKIGVGARAVGMGGAFVAVADDATAIYWNPAGVSRLSKNEAVVIHTSWLAGLRFDFAGVIICTPRWGNIGVGVTSLSMPEMKVRTVENSEGTGEMFAAGDLALGLSYARCLTDRFSVGINLKYINQRIWHMSASTFAVDVGTLFETDFNDMKIGMSILNFGGKIGYSGRDILVYYDFNPDFFGDNDRIIADLHTDRWSLPLMFRVGISLDVIGNESNTLTLAIDAKHPNDNTESIDLGIEYIFHKRISLRAGYSSLFLKDSEGGLTLGGGIRHRFGSYAVKLDVAYADFGRLQNAKRLSLSFEF</sequence>
<evidence type="ECO:0000313" key="3">
    <source>
        <dbReference type="Proteomes" id="UP000215215"/>
    </source>
</evidence>
<dbReference type="InterPro" id="IPR045741">
    <property type="entry name" value="PorV"/>
</dbReference>
<dbReference type="AlphaFoldDB" id="A0A235BXA3"/>
<evidence type="ECO:0000313" key="2">
    <source>
        <dbReference type="EMBL" id="OYD16779.1"/>
    </source>
</evidence>
<accession>A0A235BXA3</accession>
<dbReference type="Pfam" id="PF19572">
    <property type="entry name" value="PorV"/>
    <property type="match status" value="1"/>
</dbReference>